<dbReference type="Gene3D" id="3.30.9.10">
    <property type="entry name" value="D-Amino Acid Oxidase, subunit A, domain 2"/>
    <property type="match status" value="1"/>
</dbReference>
<dbReference type="GO" id="GO:0005829">
    <property type="term" value="C:cytosol"/>
    <property type="evidence" value="ECO:0007669"/>
    <property type="project" value="GOC"/>
</dbReference>
<evidence type="ECO:0000313" key="2">
    <source>
        <dbReference type="EMBL" id="KFX44681.1"/>
    </source>
</evidence>
<name>A0A093VD84_TALMA</name>
<reference evidence="2" key="1">
    <citation type="journal article" date="2014" name="PLoS Genet.">
        <title>Signature Gene Expression Reveals Novel Clues to the Molecular Mechanisms of Dimorphic Transition in Penicillium marneffei.</title>
        <authorList>
            <person name="Yang E."/>
            <person name="Wang G."/>
            <person name="Cai J."/>
            <person name="Woo P.C."/>
            <person name="Lau S.K."/>
            <person name="Yuen K.-Y."/>
            <person name="Chow W.-N."/>
            <person name="Lin X."/>
        </authorList>
    </citation>
    <scope>NUCLEOTIDE SEQUENCE [LARGE SCALE GENOMIC DNA]</scope>
    <source>
        <strain evidence="2">PM1</strain>
    </source>
</reference>
<dbReference type="InterPro" id="IPR036188">
    <property type="entry name" value="FAD/NAD-bd_sf"/>
</dbReference>
<dbReference type="HOGENOM" id="CLU_007884_14_1_1"/>
<dbReference type="GO" id="GO:0005770">
    <property type="term" value="C:late endosome"/>
    <property type="evidence" value="ECO:0007669"/>
    <property type="project" value="TreeGrafter"/>
</dbReference>
<dbReference type="PANTHER" id="PTHR13847:SF185">
    <property type="entry name" value="FAD DEPENDENT OXIDOREDUCTASE SUPERFAMILY (AFU_ORTHOLOGUE AFUA_3G02360)"/>
    <property type="match status" value="1"/>
</dbReference>
<dbReference type="GO" id="GO:0042147">
    <property type="term" value="P:retrograde transport, endosome to Golgi"/>
    <property type="evidence" value="ECO:0007669"/>
    <property type="project" value="TreeGrafter"/>
</dbReference>
<dbReference type="EMBL" id="JPOX01000027">
    <property type="protein sequence ID" value="KFX44681.1"/>
    <property type="molecule type" value="Genomic_DNA"/>
</dbReference>
<dbReference type="InterPro" id="IPR006076">
    <property type="entry name" value="FAD-dep_OxRdtase"/>
</dbReference>
<sequence length="441" mass="47264">MSTVIIGGGIMGASVAHYLGDPSSSSNALQGHEIHVIESSSQLFSGASGYAAGFIAKDWFAPALAPLGKLSYELHKKLAAEYDGNRRWGYMPGTALSLDVNTTDNGNGGTGYDWLRDGSSRALAASGTKTVKLEKPEWLTKQKEERLEVISDEDTVGQVDPLRLCHFLHETTTARGVKWHNPAQVVSVTTDPATNCISSVTVLNSETQTEYSIACRNLVICAGPWTSLVYKTLFPSASTTDSPHVSSLAGYSLLVRSPRHTMLHEHDQYKGQTHAVFTTVSEEDGGFSPEIFSRQGAEIYIAGLNSTEIPLPTGAEGSKEIMDEQQMAKLRKVAVRFLGKLAADNEEPINEDDLETLREGLCFRPVSNTGLPIVSRVKDELLGEKINVRSDTTAVGREIGGVFIGTGHGPWGISQSLGTGKVIADMVDGVEPAADVSGLSL</sequence>
<gene>
    <name evidence="2" type="ORF">GQ26_0271060</name>
</gene>
<feature type="domain" description="FAD dependent oxidoreductase" evidence="1">
    <location>
        <begin position="4"/>
        <end position="426"/>
    </location>
</feature>
<comment type="caution">
    <text evidence="2">The sequence shown here is derived from an EMBL/GenBank/DDBJ whole genome shotgun (WGS) entry which is preliminary data.</text>
</comment>
<protein>
    <submittedName>
        <fullName evidence="2">Putative oxidoreductase C1F5.03c</fullName>
    </submittedName>
</protein>
<dbReference type="PANTHER" id="PTHR13847">
    <property type="entry name" value="SARCOSINE DEHYDROGENASE-RELATED"/>
    <property type="match status" value="1"/>
</dbReference>
<dbReference type="Gene3D" id="3.50.50.60">
    <property type="entry name" value="FAD/NAD(P)-binding domain"/>
    <property type="match status" value="1"/>
</dbReference>
<dbReference type="AlphaFoldDB" id="A0A093VD84"/>
<dbReference type="eggNOG" id="KOG2852">
    <property type="taxonomic scope" value="Eukaryota"/>
</dbReference>
<accession>A0A093VD84</accession>
<organism evidence="2">
    <name type="scientific">Talaromyces marneffei PM1</name>
    <dbReference type="NCBI Taxonomy" id="1077442"/>
    <lineage>
        <taxon>Eukaryota</taxon>
        <taxon>Fungi</taxon>
        <taxon>Dikarya</taxon>
        <taxon>Ascomycota</taxon>
        <taxon>Pezizomycotina</taxon>
        <taxon>Eurotiomycetes</taxon>
        <taxon>Eurotiomycetidae</taxon>
        <taxon>Eurotiales</taxon>
        <taxon>Trichocomaceae</taxon>
        <taxon>Talaromyces</taxon>
        <taxon>Talaromyces sect. Talaromyces</taxon>
    </lineage>
</organism>
<dbReference type="Pfam" id="PF01266">
    <property type="entry name" value="DAO"/>
    <property type="match status" value="1"/>
</dbReference>
<dbReference type="SUPFAM" id="SSF51905">
    <property type="entry name" value="FAD/NAD(P)-binding domain"/>
    <property type="match status" value="1"/>
</dbReference>
<evidence type="ECO:0000259" key="1">
    <source>
        <dbReference type="Pfam" id="PF01266"/>
    </source>
</evidence>
<proteinExistence type="predicted"/>